<dbReference type="EMBL" id="JBBBDM010000003">
    <property type="protein sequence ID" value="MEI5687122.1"/>
    <property type="molecule type" value="Genomic_DNA"/>
</dbReference>
<evidence type="ECO:0000256" key="3">
    <source>
        <dbReference type="ARBA" id="ARBA00015281"/>
    </source>
</evidence>
<feature type="signal peptide" evidence="7">
    <location>
        <begin position="1"/>
        <end position="21"/>
    </location>
</feature>
<dbReference type="PANTHER" id="PTHR35603:SF2">
    <property type="entry name" value="OUTER MEMBRANE LIPOPROTEIN"/>
    <property type="match status" value="1"/>
</dbReference>
<sequence length="177" mass="19015">MFRSLLLSAALVTTLAAPVAAQSAADDARFAAAQQRFDAELARYRSEFDRYRALRGIPGPGGYRQAPVPDGYDDQRYDPRDGDRYENGYDPSRYYRPSSQERVLSANDRVYAGTDGRYYCKRSDGTTGLIAGGAAGGILGNVIDGGHSRIVGTLLGGAVGALAGKAIDQNQAEIRCR</sequence>
<feature type="compositionally biased region" description="Basic and acidic residues" evidence="6">
    <location>
        <begin position="73"/>
        <end position="87"/>
    </location>
</feature>
<evidence type="ECO:0000256" key="6">
    <source>
        <dbReference type="SAM" id="MobiDB-lite"/>
    </source>
</evidence>
<evidence type="ECO:0000256" key="4">
    <source>
        <dbReference type="ARBA" id="ARBA00023136"/>
    </source>
</evidence>
<keyword evidence="4" id="KW-0472">Membrane</keyword>
<proteinExistence type="inferred from homology"/>
<dbReference type="InterPro" id="IPR051407">
    <property type="entry name" value="Bact_OM_lipoprot/Surf_antigen"/>
</dbReference>
<evidence type="ECO:0000256" key="2">
    <source>
        <dbReference type="ARBA" id="ARBA00008681"/>
    </source>
</evidence>
<comment type="similarity">
    <text evidence="2">Belongs to the rickettsiale 17 kDa surface antigen family.</text>
</comment>
<dbReference type="InterPro" id="IPR008816">
    <property type="entry name" value="Gly_zipper_2TM_dom"/>
</dbReference>
<dbReference type="PANTHER" id="PTHR35603">
    <property type="match status" value="1"/>
</dbReference>
<comment type="caution">
    <text evidence="9">The sequence shown here is derived from an EMBL/GenBank/DDBJ whole genome shotgun (WGS) entry which is preliminary data.</text>
</comment>
<keyword evidence="7" id="KW-0732">Signal</keyword>
<feature type="domain" description="Glycine zipper 2TM" evidence="8">
    <location>
        <begin position="128"/>
        <end position="167"/>
    </location>
</feature>
<evidence type="ECO:0000256" key="5">
    <source>
        <dbReference type="ARBA" id="ARBA00023288"/>
    </source>
</evidence>
<feature type="chain" id="PRO_5046120030" description="17 kDa surface antigen" evidence="7">
    <location>
        <begin position="22"/>
        <end position="177"/>
    </location>
</feature>
<evidence type="ECO:0000313" key="9">
    <source>
        <dbReference type="EMBL" id="MEI5687122.1"/>
    </source>
</evidence>
<dbReference type="Pfam" id="PF05433">
    <property type="entry name" value="Rick_17kDa_Anti"/>
    <property type="match status" value="1"/>
</dbReference>
<keyword evidence="5" id="KW-0449">Lipoprotein</keyword>
<comment type="subcellular location">
    <subcellularLocation>
        <location evidence="1">Cell outer membrane</location>
        <topology evidence="1">Lipid-anchor</topology>
    </subcellularLocation>
</comment>
<protein>
    <recommendedName>
        <fullName evidence="3">17 kDa surface antigen</fullName>
    </recommendedName>
</protein>
<feature type="region of interest" description="Disordered" evidence="6">
    <location>
        <begin position="59"/>
        <end position="92"/>
    </location>
</feature>
<organism evidence="9 10">
    <name type="scientific">Sphingomonas kyungheensis</name>
    <dbReference type="NCBI Taxonomy" id="1069987"/>
    <lineage>
        <taxon>Bacteria</taxon>
        <taxon>Pseudomonadati</taxon>
        <taxon>Pseudomonadota</taxon>
        <taxon>Alphaproteobacteria</taxon>
        <taxon>Sphingomonadales</taxon>
        <taxon>Sphingomonadaceae</taxon>
        <taxon>Sphingomonas</taxon>
    </lineage>
</organism>
<evidence type="ECO:0000313" key="10">
    <source>
        <dbReference type="Proteomes" id="UP001367771"/>
    </source>
</evidence>
<keyword evidence="10" id="KW-1185">Reference proteome</keyword>
<accession>A0ABU8H2B3</accession>
<evidence type="ECO:0000256" key="1">
    <source>
        <dbReference type="ARBA" id="ARBA00004459"/>
    </source>
</evidence>
<evidence type="ECO:0000259" key="8">
    <source>
        <dbReference type="Pfam" id="PF05433"/>
    </source>
</evidence>
<gene>
    <name evidence="9" type="ORF">V8201_08540</name>
</gene>
<dbReference type="Proteomes" id="UP001367771">
    <property type="component" value="Unassembled WGS sequence"/>
</dbReference>
<name>A0ABU8H2B3_9SPHN</name>
<evidence type="ECO:0000256" key="7">
    <source>
        <dbReference type="SAM" id="SignalP"/>
    </source>
</evidence>
<reference evidence="9 10" key="1">
    <citation type="journal article" date="2013" name="Int. J. Syst. Evol. Microbiol.">
        <title>Sphingomonas kyungheensis sp. nov., a bacterium with ginsenoside-converting activity isolated from soil of a ginseng field.</title>
        <authorList>
            <person name="Son H.M."/>
            <person name="Yang J.E."/>
            <person name="Park Y."/>
            <person name="Han C.K."/>
            <person name="Kim S.G."/>
            <person name="Kook M."/>
            <person name="Yi T.H."/>
        </authorList>
    </citation>
    <scope>NUCLEOTIDE SEQUENCE [LARGE SCALE GENOMIC DNA]</scope>
    <source>
        <strain evidence="9 10">LMG 26582</strain>
    </source>
</reference>